<dbReference type="AlphaFoldDB" id="A0AA88CNQ5"/>
<gene>
    <name evidence="1" type="ORF">TIFTF001_002153</name>
</gene>
<evidence type="ECO:0000313" key="1">
    <source>
        <dbReference type="EMBL" id="GMN28718.1"/>
    </source>
</evidence>
<sequence>MFLSYTIWSSQNPFYEKYSSIQGQNHNGCHPRNLIPRGHAGLAHVNRGQHCGLHDKALRAYLLIVWVFNLPTTATYLQCQLKESFFTSFVVAVLTWRVGVRGLLWLVQLTSSWRQGNVLPEIPQATSGGRTPEQLVGVPVVLCQVNHNVGPGWDKLNPDDPDKNGSEGDTCCDSSLVWMKTSHKEDLNGRLTVVCSRVGMNDIEVVVYFERPIPKVLRHWSCRRKLWCIGEGAPPSRSSQVERGHLSWPKLELFAVFWAEAVRLGDFSSHGFLLFPGMVASGSGITLPLIL</sequence>
<organism evidence="1 2">
    <name type="scientific">Ficus carica</name>
    <name type="common">Common fig</name>
    <dbReference type="NCBI Taxonomy" id="3494"/>
    <lineage>
        <taxon>Eukaryota</taxon>
        <taxon>Viridiplantae</taxon>
        <taxon>Streptophyta</taxon>
        <taxon>Embryophyta</taxon>
        <taxon>Tracheophyta</taxon>
        <taxon>Spermatophyta</taxon>
        <taxon>Magnoliopsida</taxon>
        <taxon>eudicotyledons</taxon>
        <taxon>Gunneridae</taxon>
        <taxon>Pentapetalae</taxon>
        <taxon>rosids</taxon>
        <taxon>fabids</taxon>
        <taxon>Rosales</taxon>
        <taxon>Moraceae</taxon>
        <taxon>Ficeae</taxon>
        <taxon>Ficus</taxon>
    </lineage>
</organism>
<accession>A0AA88CNQ5</accession>
<reference evidence="1" key="1">
    <citation type="submission" date="2023-07" db="EMBL/GenBank/DDBJ databases">
        <title>draft genome sequence of fig (Ficus carica).</title>
        <authorList>
            <person name="Takahashi T."/>
            <person name="Nishimura K."/>
        </authorList>
    </citation>
    <scope>NUCLEOTIDE SEQUENCE</scope>
</reference>
<protein>
    <submittedName>
        <fullName evidence="1">Uncharacterized protein</fullName>
    </submittedName>
</protein>
<proteinExistence type="predicted"/>
<dbReference type="EMBL" id="BTGU01000002">
    <property type="protein sequence ID" value="GMN28718.1"/>
    <property type="molecule type" value="Genomic_DNA"/>
</dbReference>
<evidence type="ECO:0000313" key="2">
    <source>
        <dbReference type="Proteomes" id="UP001187192"/>
    </source>
</evidence>
<dbReference type="Proteomes" id="UP001187192">
    <property type="component" value="Unassembled WGS sequence"/>
</dbReference>
<name>A0AA88CNQ5_FICCA</name>
<comment type="caution">
    <text evidence="1">The sequence shown here is derived from an EMBL/GenBank/DDBJ whole genome shotgun (WGS) entry which is preliminary data.</text>
</comment>
<keyword evidence="2" id="KW-1185">Reference proteome</keyword>